<evidence type="ECO:0000256" key="4">
    <source>
        <dbReference type="SAM" id="MobiDB-lite"/>
    </source>
</evidence>
<dbReference type="Pfam" id="PF23757">
    <property type="entry name" value="TPR_HPS5_insect"/>
    <property type="match status" value="1"/>
</dbReference>
<dbReference type="SUPFAM" id="SSF50978">
    <property type="entry name" value="WD40 repeat-like"/>
    <property type="match status" value="1"/>
</dbReference>
<dbReference type="Proteomes" id="UP001148838">
    <property type="component" value="Unassembled WGS sequence"/>
</dbReference>
<feature type="non-terminal residue" evidence="6">
    <location>
        <position position="1"/>
    </location>
</feature>
<dbReference type="InterPro" id="IPR056499">
    <property type="entry name" value="Beta-prop_HPS5-like"/>
</dbReference>
<dbReference type="EMBL" id="JAJSOF020000001">
    <property type="protein sequence ID" value="KAJ4451194.1"/>
    <property type="molecule type" value="Genomic_DNA"/>
</dbReference>
<dbReference type="PANTHER" id="PTHR23287">
    <property type="entry name" value="RUBY-EYE2-LIKE PROTEIN"/>
    <property type="match status" value="1"/>
</dbReference>
<dbReference type="InterPro" id="IPR036322">
    <property type="entry name" value="WD40_repeat_dom_sf"/>
</dbReference>
<dbReference type="SUPFAM" id="SSF57850">
    <property type="entry name" value="RING/U-box"/>
    <property type="match status" value="1"/>
</dbReference>
<name>A0ABQ8TWY2_PERAM</name>
<dbReference type="InterPro" id="IPR056446">
    <property type="entry name" value="TPR_HPS5_insects"/>
</dbReference>
<comment type="caution">
    <text evidence="6">The sequence shown here is derived from an EMBL/GenBank/DDBJ whole genome shotgun (WGS) entry which is preliminary data.</text>
</comment>
<organism evidence="6 7">
    <name type="scientific">Periplaneta americana</name>
    <name type="common">American cockroach</name>
    <name type="synonym">Blatta americana</name>
    <dbReference type="NCBI Taxonomy" id="6978"/>
    <lineage>
        <taxon>Eukaryota</taxon>
        <taxon>Metazoa</taxon>
        <taxon>Ecdysozoa</taxon>
        <taxon>Arthropoda</taxon>
        <taxon>Hexapoda</taxon>
        <taxon>Insecta</taxon>
        <taxon>Pterygota</taxon>
        <taxon>Neoptera</taxon>
        <taxon>Polyneoptera</taxon>
        <taxon>Dictyoptera</taxon>
        <taxon>Blattodea</taxon>
        <taxon>Blattoidea</taxon>
        <taxon>Blattidae</taxon>
        <taxon>Blattinae</taxon>
        <taxon>Periplaneta</taxon>
    </lineage>
</organism>
<feature type="compositionally biased region" description="Basic residues" evidence="4">
    <location>
        <begin position="486"/>
        <end position="498"/>
    </location>
</feature>
<sequence length="1259" mass="143251">YTCFNVSRNFLIFGATSGGLYVFRREPCIFLQLLPNKEGSVTKVSISPDEKFFAFATLKGVVCILERHHSQRIRRIQMSIEHHGSEITALQWNSFSNELFIGDDSGKVSALSVSVFTAKNMFQTPSFVLMQLDSRIVQLDWCLELLLVSTLSRCYICDTLKEQYRQIGHKLRDGEYGACFYTAGDHNDLPSRSEHRQSTMGGAFSSLNEGEKLLGYEDCQNLKMFCARPGSRFWEVHIDGTVLSTHQFKQAFAVAPTTITKTHETESSTQKIGNVSDPTQNDVWCQQSFNFTKLFIIAKKFVFTYKRDGIYVLDPDKGTVVLWNNSFKDIIDAKILNEAIYVWTATGHMHALVMLPVDKFLVRLYLRKQYTLCAQLCEQHNNYLLELAPTSSKLQLLADLGTKLDDQEVATKISPLLNEIGKYAQERQNAQRLRSGIFLVGNTQFLCSEEESRVSLLPTPSNIQRLNVDSHKEKSRSLNASPESIRRKKNGVHPHHRMSGSTTSLPELVHHVSSMDVSVENNTQSNHRCHMKEVHDSHSDGLVFETKPEFKSTKSNDSLYSLDPAFPPEAIQALKELRHSVSWKSLKEKWQVLEGKMKLLNQETCPEPLDVRPADYRDSILEEILHSSDGEQFLPEDELVHTSNEKLKHKTSQFPVLDVSSVTEICSHIAPCDRNGENNTEHIDDLINNVDRLYESFIANLIQKHCGADEDGSVQSSKMYLLNTELSIMAAFPFSYYFNDDVVKVIREGFHFALRTKRMINWLQRKTHCMEHTEQFPDQIKSTCSDETLNLDILLSKVLIIFSEVLDPKLTLQYIKEANLHCYYLSLCVILDRYQDGTLRHISMDKSATANYEELPLPLLLNTIFFMFNMERIETCCKLGKRVSTKDIWYLVLRLQQYLEATDKTKKYARSHCYSLFLSYLEKMSASKDNLSEIIADSQIRLYIIAAFEELNSVENGSCVCGFPVLVPPSLLHSEVAESLVLYYWENNGENLLEICKKVPSLWHFILRKKRNEGFSSVIPLIIHLGDTLELTHWLPSMDQGAWDHTLDLLATFRAGTCLNCRSELKLHDGQVGGILWSSVGPLLVKVLGPRKTVQLLTKYAAFIKPGELDTSNIFYVCFRFFQSCIYSAIIDNHAKGLRNEVIDMLNEYSKKATETALFSPYVSNIILFDIQISPSLEEALKEDLGRSAEFSLASEEHHWGAKVNMVDGTCPCCALPLNSSVLMKDGGVTIFRCGHSYHVVCLKRQTQPHTCPICIKNS</sequence>
<dbReference type="Gene3D" id="2.130.10.10">
    <property type="entry name" value="YVTN repeat-like/Quinoprotein amine dehydrogenase"/>
    <property type="match status" value="1"/>
</dbReference>
<keyword evidence="2" id="KW-0862">Zinc</keyword>
<feature type="domain" description="RING-type" evidence="5">
    <location>
        <begin position="1211"/>
        <end position="1255"/>
    </location>
</feature>
<keyword evidence="1 3" id="KW-0479">Metal-binding</keyword>
<evidence type="ECO:0000313" key="7">
    <source>
        <dbReference type="Proteomes" id="UP001148838"/>
    </source>
</evidence>
<reference evidence="6 7" key="1">
    <citation type="journal article" date="2022" name="Allergy">
        <title>Genome assembly and annotation of Periplaneta americana reveal a comprehensive cockroach allergen profile.</title>
        <authorList>
            <person name="Wang L."/>
            <person name="Xiong Q."/>
            <person name="Saelim N."/>
            <person name="Wang L."/>
            <person name="Nong W."/>
            <person name="Wan A.T."/>
            <person name="Shi M."/>
            <person name="Liu X."/>
            <person name="Cao Q."/>
            <person name="Hui J.H.L."/>
            <person name="Sookrung N."/>
            <person name="Leung T.F."/>
            <person name="Tungtrongchitr A."/>
            <person name="Tsui S.K.W."/>
        </authorList>
    </citation>
    <scope>NUCLEOTIDE SEQUENCE [LARGE SCALE GENOMIC DNA]</scope>
    <source>
        <strain evidence="6">PWHHKU_190912</strain>
    </source>
</reference>
<evidence type="ECO:0000256" key="2">
    <source>
        <dbReference type="ARBA" id="ARBA00022833"/>
    </source>
</evidence>
<evidence type="ECO:0000256" key="1">
    <source>
        <dbReference type="ARBA" id="ARBA00022771"/>
    </source>
</evidence>
<gene>
    <name evidence="6" type="ORF">ANN_02654</name>
</gene>
<protein>
    <recommendedName>
        <fullName evidence="5">RING-type domain-containing protein</fullName>
    </recommendedName>
</protein>
<evidence type="ECO:0000313" key="6">
    <source>
        <dbReference type="EMBL" id="KAJ4451194.1"/>
    </source>
</evidence>
<proteinExistence type="predicted"/>
<dbReference type="Pfam" id="PF23756">
    <property type="entry name" value="Beta-prop_HPS5"/>
    <property type="match status" value="1"/>
</dbReference>
<keyword evidence="1 3" id="KW-0863">Zinc-finger</keyword>
<feature type="region of interest" description="Disordered" evidence="4">
    <location>
        <begin position="468"/>
        <end position="502"/>
    </location>
</feature>
<dbReference type="PANTHER" id="PTHR23287:SF18">
    <property type="entry name" value="BLOC-2 COMPLEX MEMBER HPS5"/>
    <property type="match status" value="1"/>
</dbReference>
<keyword evidence="7" id="KW-1185">Reference proteome</keyword>
<evidence type="ECO:0000259" key="5">
    <source>
        <dbReference type="PROSITE" id="PS50089"/>
    </source>
</evidence>
<dbReference type="InterPro" id="IPR001841">
    <property type="entry name" value="Znf_RING"/>
</dbReference>
<dbReference type="PROSITE" id="PS50089">
    <property type="entry name" value="ZF_RING_2"/>
    <property type="match status" value="1"/>
</dbReference>
<accession>A0ABQ8TWY2</accession>
<evidence type="ECO:0000256" key="3">
    <source>
        <dbReference type="PROSITE-ProRule" id="PRU00175"/>
    </source>
</evidence>
<dbReference type="InterPro" id="IPR015943">
    <property type="entry name" value="WD40/YVTN_repeat-like_dom_sf"/>
</dbReference>